<feature type="compositionally biased region" description="Polar residues" evidence="1">
    <location>
        <begin position="259"/>
        <end position="269"/>
    </location>
</feature>
<dbReference type="Pfam" id="PF03781">
    <property type="entry name" value="FGE-sulfatase"/>
    <property type="match status" value="1"/>
</dbReference>
<dbReference type="InterPro" id="IPR005532">
    <property type="entry name" value="SUMF_dom"/>
</dbReference>
<gene>
    <name evidence="3" type="ORF">PMPD1_1989</name>
</gene>
<dbReference type="Gene3D" id="3.90.1580.10">
    <property type="entry name" value="paralog of FGE (formylglycine-generating enzyme)"/>
    <property type="match status" value="1"/>
</dbReference>
<dbReference type="SUPFAM" id="SSF56436">
    <property type="entry name" value="C-type lectin-like"/>
    <property type="match status" value="1"/>
</dbReference>
<dbReference type="AlphaFoldDB" id="A0A6M8U868"/>
<protein>
    <recommendedName>
        <fullName evidence="2">Sulfatase-modifying factor enzyme-like domain-containing protein</fullName>
    </recommendedName>
</protein>
<dbReference type="InterPro" id="IPR042095">
    <property type="entry name" value="SUMF_sf"/>
</dbReference>
<reference evidence="3 4" key="1">
    <citation type="submission" date="2020-06" db="EMBL/GenBank/DDBJ databases">
        <title>Genome sequence of Paramixta manurensis strain PD-1.</title>
        <authorList>
            <person name="Lee C.W."/>
            <person name="Kim J."/>
        </authorList>
    </citation>
    <scope>NUCLEOTIDE SEQUENCE [LARGE SCALE GENOMIC DNA]</scope>
    <source>
        <strain evidence="3 4">PD-1</strain>
    </source>
</reference>
<evidence type="ECO:0000313" key="4">
    <source>
        <dbReference type="Proteomes" id="UP000505325"/>
    </source>
</evidence>
<keyword evidence="4" id="KW-1185">Reference proteome</keyword>
<organism evidence="3 4">
    <name type="scientific">Paramixta manurensis</name>
    <dbReference type="NCBI Taxonomy" id="2740817"/>
    <lineage>
        <taxon>Bacteria</taxon>
        <taxon>Pseudomonadati</taxon>
        <taxon>Pseudomonadota</taxon>
        <taxon>Gammaproteobacteria</taxon>
        <taxon>Enterobacterales</taxon>
        <taxon>Erwiniaceae</taxon>
        <taxon>Paramixta</taxon>
    </lineage>
</organism>
<dbReference type="EMBL" id="CP054212">
    <property type="protein sequence ID" value="QKJ86938.1"/>
    <property type="molecule type" value="Genomic_DNA"/>
</dbReference>
<evidence type="ECO:0000256" key="1">
    <source>
        <dbReference type="SAM" id="MobiDB-lite"/>
    </source>
</evidence>
<name>A0A6M8U868_9GAMM</name>
<feature type="domain" description="Sulfatase-modifying factor enzyme-like" evidence="2">
    <location>
        <begin position="41"/>
        <end position="269"/>
    </location>
</feature>
<evidence type="ECO:0000313" key="3">
    <source>
        <dbReference type="EMBL" id="QKJ86938.1"/>
    </source>
</evidence>
<dbReference type="RefSeq" id="WP_354292850.1">
    <property type="nucleotide sequence ID" value="NZ_CP054212.1"/>
</dbReference>
<dbReference type="InterPro" id="IPR051043">
    <property type="entry name" value="Sulfatase_Mod_Factor_Kinase"/>
</dbReference>
<dbReference type="KEGG" id="pmak:PMPD1_1989"/>
<dbReference type="GO" id="GO:0120147">
    <property type="term" value="F:formylglycine-generating oxidase activity"/>
    <property type="evidence" value="ECO:0007669"/>
    <property type="project" value="TreeGrafter"/>
</dbReference>
<feature type="region of interest" description="Disordered" evidence="1">
    <location>
        <begin position="235"/>
        <end position="287"/>
    </location>
</feature>
<proteinExistence type="predicted"/>
<dbReference type="InterPro" id="IPR016187">
    <property type="entry name" value="CTDL_fold"/>
</dbReference>
<accession>A0A6M8U868</accession>
<dbReference type="Proteomes" id="UP000505325">
    <property type="component" value="Chromosome"/>
</dbReference>
<sequence length="287" mass="33156">MKKETLVKITVTALVLISLPGCHDEQKEKADQDTLVRTSLDNLLMVQGGEFQMGDFGRLVGEKLPFNPDPDTPLHRVVLSDFRMGKYRVTWGEFNRWLDFQGREKNFYYRWTMNNKDHDFQSDKVYMGNAYPATVSWKDARAYCNWLGQVSHRNMDLPTEAQWEYAARSRGKLFMFANADNKNYFHDDKDRNYASSSDKQPVGSFPPNPLGLYDMMGNGKDWLKDWYSADYYNISPEKDPQGPRSGKKKSVRGERGSGHTLTIIRNSSKPDSEWGSEFRCVENSPLK</sequence>
<dbReference type="PANTHER" id="PTHR23150:SF19">
    <property type="entry name" value="FORMYLGLYCINE-GENERATING ENZYME"/>
    <property type="match status" value="1"/>
</dbReference>
<dbReference type="PANTHER" id="PTHR23150">
    <property type="entry name" value="SULFATASE MODIFYING FACTOR 1, 2"/>
    <property type="match status" value="1"/>
</dbReference>
<evidence type="ECO:0000259" key="2">
    <source>
        <dbReference type="Pfam" id="PF03781"/>
    </source>
</evidence>